<feature type="transmembrane region" description="Helical" evidence="7">
    <location>
        <begin position="339"/>
        <end position="362"/>
    </location>
</feature>
<keyword evidence="5 7" id="KW-0472">Membrane</keyword>
<organism evidence="9 10">
    <name type="scientific">Aureimonas phyllosphaerae</name>
    <dbReference type="NCBI Taxonomy" id="1166078"/>
    <lineage>
        <taxon>Bacteria</taxon>
        <taxon>Pseudomonadati</taxon>
        <taxon>Pseudomonadota</taxon>
        <taxon>Alphaproteobacteria</taxon>
        <taxon>Hyphomicrobiales</taxon>
        <taxon>Aurantimonadaceae</taxon>
        <taxon>Aureimonas</taxon>
    </lineage>
</organism>
<evidence type="ECO:0000256" key="5">
    <source>
        <dbReference type="ARBA" id="ARBA00023136"/>
    </source>
</evidence>
<evidence type="ECO:0000256" key="1">
    <source>
        <dbReference type="ARBA" id="ARBA00004651"/>
    </source>
</evidence>
<reference evidence="9 10" key="1">
    <citation type="submission" date="2020-08" db="EMBL/GenBank/DDBJ databases">
        <title>Genomic Encyclopedia of Type Strains, Phase IV (KMG-IV): sequencing the most valuable type-strain genomes for metagenomic binning, comparative biology and taxonomic classification.</title>
        <authorList>
            <person name="Goeker M."/>
        </authorList>
    </citation>
    <scope>NUCLEOTIDE SEQUENCE [LARGE SCALE GENOMIC DNA]</scope>
    <source>
        <strain evidence="9 10">DSM 25024</strain>
    </source>
</reference>
<name>A0A7W6BRU3_9HYPH</name>
<evidence type="ECO:0000313" key="9">
    <source>
        <dbReference type="EMBL" id="MBB3934839.1"/>
    </source>
</evidence>
<feature type="transmembrane region" description="Helical" evidence="7">
    <location>
        <begin position="195"/>
        <end position="213"/>
    </location>
</feature>
<feature type="region of interest" description="Disordered" evidence="6">
    <location>
        <begin position="623"/>
        <end position="653"/>
    </location>
</feature>
<sequence length="653" mass="70414">MRIAGPVVAREQDDRGRYRYIVEIESTERPVLSRPPERARIVVSSRHEPLPIGSTYRGLVRLRPPSGPAYPGAHDFAFGSYFGGLGAYGFSLGAPAPPGALRDPSISDRIATLRLAMGETIRAVLPGATGAVASALVTGERAGIPEEINEDLRVTGLAHVLSISGFHMALVAGFFLLVTRLGLATVVPMALRWPIKKLAAVVALVGTGFYFLLAGDNAATERSFVMIAVMLGAVLLDQPALTLRNVCIAAVVVVALSPHVVPTATFQMSFAATAALIGAYGAYARWQSRRNEGQHREGLSIRWLSLILLGMAMSSLIAGATTAPYAIYHFQRGAPFSLIANIVATPLFSFWIMPFAMLAVLAMPFGLHVLPLKAMGWGLDLVFALAAYLADAFPDYPTGLISGRALICFSAAILIVSFSASGLRWFALAPIAIGFALLRPGPAPELLLFEDGRELALIDRDGQLHSVQPRPSTFVWDQWRRALQTEPGRRASHSRTSLVSAPTTDSAVTSNLSSAEAFRCEDGICRGLTRSGLRIGWSDDYQKLDDVCRDSDIAIMARAVRANACRTGDARLLTLRTLRRTGSLAISRASDATIEVRHSIPTEPQAWNRHRFAAWPEYWRKPDSATAETKGRVEDRRAVSDSAGSAPPVSPEP</sequence>
<evidence type="ECO:0000256" key="3">
    <source>
        <dbReference type="ARBA" id="ARBA00022692"/>
    </source>
</evidence>
<feature type="transmembrane region" description="Helical" evidence="7">
    <location>
        <begin position="157"/>
        <end position="183"/>
    </location>
</feature>
<keyword evidence="2" id="KW-1003">Cell membrane</keyword>
<dbReference type="Proteomes" id="UP000531216">
    <property type="component" value="Unassembled WGS sequence"/>
</dbReference>
<evidence type="ECO:0000256" key="7">
    <source>
        <dbReference type="SAM" id="Phobius"/>
    </source>
</evidence>
<feature type="transmembrane region" description="Helical" evidence="7">
    <location>
        <begin position="303"/>
        <end position="327"/>
    </location>
</feature>
<dbReference type="PANTHER" id="PTHR30619">
    <property type="entry name" value="DNA INTERNALIZATION/COMPETENCE PROTEIN COMEC/REC2"/>
    <property type="match status" value="1"/>
</dbReference>
<keyword evidence="3 7" id="KW-0812">Transmembrane</keyword>
<dbReference type="PANTHER" id="PTHR30619:SF1">
    <property type="entry name" value="RECOMBINATION PROTEIN 2"/>
    <property type="match status" value="1"/>
</dbReference>
<dbReference type="EMBL" id="JACIDO010000001">
    <property type="protein sequence ID" value="MBB3934839.1"/>
    <property type="molecule type" value="Genomic_DNA"/>
</dbReference>
<evidence type="ECO:0000313" key="10">
    <source>
        <dbReference type="Proteomes" id="UP000531216"/>
    </source>
</evidence>
<keyword evidence="4 7" id="KW-1133">Transmembrane helix</keyword>
<evidence type="ECO:0000259" key="8">
    <source>
        <dbReference type="Pfam" id="PF03772"/>
    </source>
</evidence>
<dbReference type="AlphaFoldDB" id="A0A7W6BRU3"/>
<protein>
    <submittedName>
        <fullName evidence="9">Competence protein ComEC</fullName>
    </submittedName>
</protein>
<comment type="subcellular location">
    <subcellularLocation>
        <location evidence="1">Cell membrane</location>
        <topology evidence="1">Multi-pass membrane protein</topology>
    </subcellularLocation>
</comment>
<dbReference type="Pfam" id="PF03772">
    <property type="entry name" value="Competence"/>
    <property type="match status" value="1"/>
</dbReference>
<dbReference type="GO" id="GO:0005886">
    <property type="term" value="C:plasma membrane"/>
    <property type="evidence" value="ECO:0007669"/>
    <property type="project" value="UniProtKB-SubCell"/>
</dbReference>
<feature type="domain" description="ComEC/Rec2-related protein" evidence="8">
    <location>
        <begin position="136"/>
        <end position="415"/>
    </location>
</feature>
<keyword evidence="10" id="KW-1185">Reference proteome</keyword>
<evidence type="ECO:0000256" key="2">
    <source>
        <dbReference type="ARBA" id="ARBA00022475"/>
    </source>
</evidence>
<feature type="transmembrane region" description="Helical" evidence="7">
    <location>
        <begin position="266"/>
        <end position="283"/>
    </location>
</feature>
<proteinExistence type="predicted"/>
<feature type="compositionally biased region" description="Basic and acidic residues" evidence="6">
    <location>
        <begin position="623"/>
        <end position="639"/>
    </location>
</feature>
<evidence type="ECO:0000256" key="4">
    <source>
        <dbReference type="ARBA" id="ARBA00022989"/>
    </source>
</evidence>
<dbReference type="InterPro" id="IPR052159">
    <property type="entry name" value="Competence_DNA_uptake"/>
</dbReference>
<evidence type="ECO:0000256" key="6">
    <source>
        <dbReference type="SAM" id="MobiDB-lite"/>
    </source>
</evidence>
<gene>
    <name evidence="9" type="ORF">GGR05_000950</name>
</gene>
<accession>A0A7W6BRU3</accession>
<dbReference type="NCBIfam" id="TIGR00360">
    <property type="entry name" value="ComEC_N-term"/>
    <property type="match status" value="1"/>
</dbReference>
<comment type="caution">
    <text evidence="9">The sequence shown here is derived from an EMBL/GenBank/DDBJ whole genome shotgun (WGS) entry which is preliminary data.</text>
</comment>
<dbReference type="InterPro" id="IPR004477">
    <property type="entry name" value="ComEC_N"/>
</dbReference>